<sequence>MWILILCKKLLKLSVKDNGPLLAKESLRKCGITLIIEPHFSKTYLDGATILTNKDNPIIGLTLRHDRL</sequence>
<gene>
    <name evidence="1" type="ORF">B2A_13815</name>
</gene>
<comment type="caution">
    <text evidence="1">The sequence shown here is derived from an EMBL/GenBank/DDBJ whole genome shotgun (WGS) entry which is preliminary data.</text>
</comment>
<accession>T0ZQZ1</accession>
<organism evidence="1">
    <name type="scientific">mine drainage metagenome</name>
    <dbReference type="NCBI Taxonomy" id="410659"/>
    <lineage>
        <taxon>unclassified sequences</taxon>
        <taxon>metagenomes</taxon>
        <taxon>ecological metagenomes</taxon>
    </lineage>
</organism>
<name>T0ZQZ1_9ZZZZ</name>
<proteinExistence type="predicted"/>
<dbReference type="EMBL" id="AUZZ01010015">
    <property type="protein sequence ID" value="EQD31149.1"/>
    <property type="molecule type" value="Genomic_DNA"/>
</dbReference>
<protein>
    <submittedName>
        <fullName evidence="1">Uncharacterized protein</fullName>
    </submittedName>
</protein>
<reference evidence="1" key="2">
    <citation type="journal article" date="2014" name="ISME J.">
        <title>Microbial stratification in low pH oxic and suboxic macroscopic growths along an acid mine drainage.</title>
        <authorList>
            <person name="Mendez-Garcia C."/>
            <person name="Mesa V."/>
            <person name="Sprenger R.R."/>
            <person name="Richter M."/>
            <person name="Diez M.S."/>
            <person name="Solano J."/>
            <person name="Bargiela R."/>
            <person name="Golyshina O.V."/>
            <person name="Manteca A."/>
            <person name="Ramos J.L."/>
            <person name="Gallego J.R."/>
            <person name="Llorente I."/>
            <person name="Martins Dos Santos V.A."/>
            <person name="Jensen O.N."/>
            <person name="Pelaez A.I."/>
            <person name="Sanchez J."/>
            <person name="Ferrer M."/>
        </authorList>
    </citation>
    <scope>NUCLEOTIDE SEQUENCE</scope>
</reference>
<dbReference type="AlphaFoldDB" id="T0ZQZ1"/>
<reference evidence="1" key="1">
    <citation type="submission" date="2013-08" db="EMBL/GenBank/DDBJ databases">
        <authorList>
            <person name="Mendez C."/>
            <person name="Richter M."/>
            <person name="Ferrer M."/>
            <person name="Sanchez J."/>
        </authorList>
    </citation>
    <scope>NUCLEOTIDE SEQUENCE</scope>
</reference>
<feature type="non-terminal residue" evidence="1">
    <location>
        <position position="68"/>
    </location>
</feature>
<evidence type="ECO:0000313" key="1">
    <source>
        <dbReference type="EMBL" id="EQD31149.1"/>
    </source>
</evidence>